<dbReference type="EMBL" id="JBEPLV010000006">
    <property type="protein sequence ID" value="MET3548346.1"/>
    <property type="molecule type" value="Genomic_DNA"/>
</dbReference>
<dbReference type="Gene3D" id="3.40.50.300">
    <property type="entry name" value="P-loop containing nucleotide triphosphate hydrolases"/>
    <property type="match status" value="2"/>
</dbReference>
<proteinExistence type="predicted"/>
<keyword evidence="2 5" id="KW-0378">Hydrolase</keyword>
<evidence type="ECO:0000313" key="8">
    <source>
        <dbReference type="Proteomes" id="UP001549098"/>
    </source>
</evidence>
<dbReference type="PANTHER" id="PTHR11070">
    <property type="entry name" value="UVRD / RECB / PCRA DNA HELICASE FAMILY MEMBER"/>
    <property type="match status" value="1"/>
</dbReference>
<keyword evidence="8" id="KW-1185">Reference proteome</keyword>
<accession>A0ABV2F991</accession>
<evidence type="ECO:0000313" key="7">
    <source>
        <dbReference type="EMBL" id="MET3548346.1"/>
    </source>
</evidence>
<keyword evidence="3 5" id="KW-0347">Helicase</keyword>
<evidence type="ECO:0000259" key="6">
    <source>
        <dbReference type="PROSITE" id="PS51198"/>
    </source>
</evidence>
<dbReference type="PROSITE" id="PS51198">
    <property type="entry name" value="UVRD_HELICASE_ATP_BIND"/>
    <property type="match status" value="1"/>
</dbReference>
<keyword evidence="1 5" id="KW-0547">Nucleotide-binding</keyword>
<comment type="caution">
    <text evidence="7">The sequence shown here is derived from an EMBL/GenBank/DDBJ whole genome shotgun (WGS) entry which is preliminary data.</text>
</comment>
<evidence type="ECO:0000256" key="4">
    <source>
        <dbReference type="ARBA" id="ARBA00022840"/>
    </source>
</evidence>
<dbReference type="Pfam" id="PF13245">
    <property type="entry name" value="AAA_19"/>
    <property type="match status" value="1"/>
</dbReference>
<dbReference type="PANTHER" id="PTHR11070:SF2">
    <property type="entry name" value="ATP-DEPENDENT DNA HELICASE SRS2"/>
    <property type="match status" value="1"/>
</dbReference>
<reference evidence="7 8" key="1">
    <citation type="submission" date="2024-06" db="EMBL/GenBank/DDBJ databases">
        <title>Genomic Encyclopedia of Type Strains, Phase IV (KMG-IV): sequencing the most valuable type-strain genomes for metagenomic binning, comparative biology and taxonomic classification.</title>
        <authorList>
            <person name="Goeker M."/>
        </authorList>
    </citation>
    <scope>NUCLEOTIDE SEQUENCE [LARGE SCALE GENOMIC DNA]</scope>
    <source>
        <strain evidence="7 8">DSM 17253</strain>
    </source>
</reference>
<feature type="binding site" evidence="5">
    <location>
        <begin position="25"/>
        <end position="32"/>
    </location>
    <ligand>
        <name>ATP</name>
        <dbReference type="ChEBI" id="CHEBI:30616"/>
    </ligand>
</feature>
<protein>
    <submittedName>
        <fullName evidence="7">ATP-dependent exoDNAse (Exonuclease V) beta subunit</fullName>
    </submittedName>
</protein>
<dbReference type="SUPFAM" id="SSF52540">
    <property type="entry name" value="P-loop containing nucleoside triphosphate hydrolases"/>
    <property type="match status" value="1"/>
</dbReference>
<dbReference type="InterPro" id="IPR027417">
    <property type="entry name" value="P-loop_NTPase"/>
</dbReference>
<keyword evidence="4 5" id="KW-0067">ATP-binding</keyword>
<organism evidence="7 8">
    <name type="scientific">Paenibacillus favisporus</name>
    <dbReference type="NCBI Taxonomy" id="221028"/>
    <lineage>
        <taxon>Bacteria</taxon>
        <taxon>Bacillati</taxon>
        <taxon>Bacillota</taxon>
        <taxon>Bacilli</taxon>
        <taxon>Bacillales</taxon>
        <taxon>Paenibacillaceae</taxon>
        <taxon>Paenibacillus</taxon>
    </lineage>
</organism>
<sequence length="512" mass="59076">MRSKLVDQEARDNILKDDNSILVSASAGSGKTTIMVKKMCIELDQLTDHRTIAAITFTVKATDEIKRKAQQSIKKPFVVMTNDSFIENEITRPFLKDAFGPDFSGDFSVEYGNQYKFTVATQGLEQLKSKNILGSFNDNKNNFKFKLALAIIKRSVAAQEYIKSKYATLFIDEYQDSDKDMHQFFMYLKNELNIKIFIVGDAKQAIYLWRGAVSNIFEILARESFNSYELVTNFRCHKEIENYANLFHNTRYYENQDNMVNNVILIKYPSRTFTNIPKILSNLIDENTINLNKEVTIISNVNNHAKRIVELLNSNGYDFVFIPRTPIDEGLPNGYLLKELGMFAKNTTYTIYDFMEKIGVDERPQTRVEINKIISSLKKADNLVVTKIEETISNLASYLGITVGPDEVTKFCQSVCDPQYEMAFQMMEKKHKVMTVYASKGLEFDQVISFARYYNIHNNDDVQNHYVCVTRAKEKFIMMIDTTEYHDHVLSTALTYGLSDSSRLFRYIDNEL</sequence>
<dbReference type="Proteomes" id="UP001549098">
    <property type="component" value="Unassembled WGS sequence"/>
</dbReference>
<evidence type="ECO:0000256" key="3">
    <source>
        <dbReference type="ARBA" id="ARBA00022806"/>
    </source>
</evidence>
<gene>
    <name evidence="7" type="ORF">ABID47_004976</name>
</gene>
<dbReference type="RefSeq" id="WP_354500691.1">
    <property type="nucleotide sequence ID" value="NZ_JBEPLV010000006.1"/>
</dbReference>
<evidence type="ECO:0000256" key="5">
    <source>
        <dbReference type="PROSITE-ProRule" id="PRU00560"/>
    </source>
</evidence>
<evidence type="ECO:0000256" key="2">
    <source>
        <dbReference type="ARBA" id="ARBA00022801"/>
    </source>
</evidence>
<dbReference type="InterPro" id="IPR000212">
    <property type="entry name" value="DNA_helicase_UvrD/REP"/>
</dbReference>
<feature type="domain" description="UvrD-like helicase ATP-binding" evidence="6">
    <location>
        <begin position="4"/>
        <end position="237"/>
    </location>
</feature>
<evidence type="ECO:0000256" key="1">
    <source>
        <dbReference type="ARBA" id="ARBA00022741"/>
    </source>
</evidence>
<dbReference type="InterPro" id="IPR014016">
    <property type="entry name" value="UvrD-like_ATP-bd"/>
</dbReference>
<name>A0ABV2F991_9BACL</name>